<protein>
    <submittedName>
        <fullName evidence="6">TetR family transcriptional regulator</fullName>
    </submittedName>
</protein>
<evidence type="ECO:0000313" key="6">
    <source>
        <dbReference type="EMBL" id="RKT80026.1"/>
    </source>
</evidence>
<comment type="caution">
    <text evidence="6">The sequence shown here is derived from an EMBL/GenBank/DDBJ whole genome shotgun (WGS) entry which is preliminary data.</text>
</comment>
<name>A0A495Y3U6_9MICO</name>
<feature type="domain" description="HTH tetR-type" evidence="5">
    <location>
        <begin position="22"/>
        <end position="82"/>
    </location>
</feature>
<dbReference type="PROSITE" id="PS01081">
    <property type="entry name" value="HTH_TETR_1"/>
    <property type="match status" value="1"/>
</dbReference>
<keyword evidence="7" id="KW-1185">Reference proteome</keyword>
<reference evidence="6 7" key="1">
    <citation type="submission" date="2018-10" db="EMBL/GenBank/DDBJ databases">
        <title>Sequencing the genomes of 1000 actinobacteria strains.</title>
        <authorList>
            <person name="Klenk H.-P."/>
        </authorList>
    </citation>
    <scope>NUCLEOTIDE SEQUENCE [LARGE SCALE GENOMIC DNA]</scope>
    <source>
        <strain evidence="6 7">DSM 44267</strain>
    </source>
</reference>
<dbReference type="InterPro" id="IPR041347">
    <property type="entry name" value="MftR_C"/>
</dbReference>
<dbReference type="RefSeq" id="WP_121034818.1">
    <property type="nucleotide sequence ID" value="NZ_RBXT01000001.1"/>
</dbReference>
<dbReference type="InterPro" id="IPR009057">
    <property type="entry name" value="Homeodomain-like_sf"/>
</dbReference>
<dbReference type="SUPFAM" id="SSF46689">
    <property type="entry name" value="Homeodomain-like"/>
    <property type="match status" value="1"/>
</dbReference>
<feature type="DNA-binding region" description="H-T-H motif" evidence="4">
    <location>
        <begin position="45"/>
        <end position="64"/>
    </location>
</feature>
<dbReference type="PANTHER" id="PTHR30055">
    <property type="entry name" value="HTH-TYPE TRANSCRIPTIONAL REGULATOR RUTR"/>
    <property type="match status" value="1"/>
</dbReference>
<dbReference type="EMBL" id="RBXT01000001">
    <property type="protein sequence ID" value="RKT80026.1"/>
    <property type="molecule type" value="Genomic_DNA"/>
</dbReference>
<dbReference type="PROSITE" id="PS50977">
    <property type="entry name" value="HTH_TETR_2"/>
    <property type="match status" value="1"/>
</dbReference>
<evidence type="ECO:0000256" key="1">
    <source>
        <dbReference type="ARBA" id="ARBA00023015"/>
    </source>
</evidence>
<dbReference type="Proteomes" id="UP000278440">
    <property type="component" value="Unassembled WGS sequence"/>
</dbReference>
<dbReference type="InterPro" id="IPR050109">
    <property type="entry name" value="HTH-type_TetR-like_transc_reg"/>
</dbReference>
<evidence type="ECO:0000313" key="7">
    <source>
        <dbReference type="Proteomes" id="UP000278440"/>
    </source>
</evidence>
<dbReference type="InterPro" id="IPR023772">
    <property type="entry name" value="DNA-bd_HTH_TetR-type_CS"/>
</dbReference>
<dbReference type="Pfam" id="PF00440">
    <property type="entry name" value="TetR_N"/>
    <property type="match status" value="1"/>
</dbReference>
<keyword evidence="2 4" id="KW-0238">DNA-binding</keyword>
<dbReference type="PANTHER" id="PTHR30055:SF238">
    <property type="entry name" value="MYCOFACTOCIN BIOSYNTHESIS TRANSCRIPTIONAL REGULATOR MFTR-RELATED"/>
    <property type="match status" value="1"/>
</dbReference>
<sequence length="205" mass="21987">MPSTYAPVSADESCGLRERKKRETRRAINLAALDLVEDRGFVAVTTEEIASRAGVSARTFFNYFPSKEAAVIGTTADELEAYAQQLETAEPDEGPLQVLRRILAGMLAPASIDRQLRAKRRRILLGEPALAPALVGNNIRIENALTAALERRLGLAPGASIEARVTVAAAISAVRACIEHQQNGGGGRLERNIDAAFEQLAAGVR</sequence>
<dbReference type="PRINTS" id="PR00455">
    <property type="entry name" value="HTHTETR"/>
</dbReference>
<dbReference type="Gene3D" id="1.10.357.10">
    <property type="entry name" value="Tetracycline Repressor, domain 2"/>
    <property type="match status" value="1"/>
</dbReference>
<dbReference type="InterPro" id="IPR001647">
    <property type="entry name" value="HTH_TetR"/>
</dbReference>
<keyword evidence="1" id="KW-0805">Transcription regulation</keyword>
<evidence type="ECO:0000256" key="2">
    <source>
        <dbReference type="ARBA" id="ARBA00023125"/>
    </source>
</evidence>
<evidence type="ECO:0000256" key="4">
    <source>
        <dbReference type="PROSITE-ProRule" id="PRU00335"/>
    </source>
</evidence>
<dbReference type="AlphaFoldDB" id="A0A495Y3U6"/>
<evidence type="ECO:0000256" key="3">
    <source>
        <dbReference type="ARBA" id="ARBA00023163"/>
    </source>
</evidence>
<dbReference type="Pfam" id="PF17754">
    <property type="entry name" value="TetR_C_14"/>
    <property type="match status" value="1"/>
</dbReference>
<dbReference type="Gene3D" id="1.10.10.60">
    <property type="entry name" value="Homeodomain-like"/>
    <property type="match status" value="1"/>
</dbReference>
<organism evidence="6 7">
    <name type="scientific">Terracoccus luteus</name>
    <dbReference type="NCBI Taxonomy" id="53356"/>
    <lineage>
        <taxon>Bacteria</taxon>
        <taxon>Bacillati</taxon>
        <taxon>Actinomycetota</taxon>
        <taxon>Actinomycetes</taxon>
        <taxon>Micrococcales</taxon>
        <taxon>Intrasporangiaceae</taxon>
        <taxon>Terracoccus</taxon>
    </lineage>
</organism>
<keyword evidence="3" id="KW-0804">Transcription</keyword>
<dbReference type="GO" id="GO:0000976">
    <property type="term" value="F:transcription cis-regulatory region binding"/>
    <property type="evidence" value="ECO:0007669"/>
    <property type="project" value="TreeGrafter"/>
</dbReference>
<dbReference type="OrthoDB" id="8688418at2"/>
<accession>A0A495Y3U6</accession>
<evidence type="ECO:0000259" key="5">
    <source>
        <dbReference type="PROSITE" id="PS50977"/>
    </source>
</evidence>
<gene>
    <name evidence="6" type="ORF">DFJ68_3505</name>
</gene>
<dbReference type="GO" id="GO:0003700">
    <property type="term" value="F:DNA-binding transcription factor activity"/>
    <property type="evidence" value="ECO:0007669"/>
    <property type="project" value="TreeGrafter"/>
</dbReference>
<proteinExistence type="predicted"/>